<gene>
    <name evidence="1" type="ORF">B4102_3786</name>
</gene>
<sequence>MEMGVAGTIAVKQISGEDLTDKINAWLESNPELEVIDIKFSTSATEDNWGTDALIIYRKES</sequence>
<dbReference type="EMBL" id="LQYN01000116">
    <property type="protein sequence ID" value="KYC92245.1"/>
    <property type="molecule type" value="Genomic_DNA"/>
</dbReference>
<proteinExistence type="predicted"/>
<reference evidence="1 2" key="1">
    <citation type="submission" date="2016-01" db="EMBL/GenBank/DDBJ databases">
        <title>Genome Sequences of Twelve Sporeforming Bacillus Species Isolated from Foods.</title>
        <authorList>
            <person name="Berendsen E.M."/>
            <person name="Wells-Bennik M.H."/>
            <person name="Krawcyk A.O."/>
            <person name="De Jong A."/>
            <person name="Holsappel S."/>
            <person name="Eijlander R.T."/>
            <person name="Kuipers O.P."/>
        </authorList>
    </citation>
    <scope>NUCLEOTIDE SEQUENCE [LARGE SCALE GENOMIC DNA]</scope>
    <source>
        <strain evidence="1 2">B4102</strain>
    </source>
</reference>
<dbReference type="RefSeq" id="WP_066235364.1">
    <property type="nucleotide sequence ID" value="NZ_LQYN01000116.1"/>
</dbReference>
<comment type="caution">
    <text evidence="1">The sequence shown here is derived from an EMBL/GenBank/DDBJ whole genome shotgun (WGS) entry which is preliminary data.</text>
</comment>
<evidence type="ECO:0000313" key="1">
    <source>
        <dbReference type="EMBL" id="KYC92245.1"/>
    </source>
</evidence>
<evidence type="ECO:0000313" key="2">
    <source>
        <dbReference type="Proteomes" id="UP000075666"/>
    </source>
</evidence>
<dbReference type="STRING" id="46224.B4102_3786"/>
<organism evidence="1 2">
    <name type="scientific">Heyndrickxia sporothermodurans</name>
    <dbReference type="NCBI Taxonomy" id="46224"/>
    <lineage>
        <taxon>Bacteria</taxon>
        <taxon>Bacillati</taxon>
        <taxon>Bacillota</taxon>
        <taxon>Bacilli</taxon>
        <taxon>Bacillales</taxon>
        <taxon>Bacillaceae</taxon>
        <taxon>Heyndrickxia</taxon>
    </lineage>
</organism>
<protein>
    <submittedName>
        <fullName evidence="1">Uncharacterized protein</fullName>
    </submittedName>
</protein>
<dbReference type="Proteomes" id="UP000075666">
    <property type="component" value="Unassembled WGS sequence"/>
</dbReference>
<dbReference type="PATRIC" id="fig|46224.3.peg.866"/>
<dbReference type="AlphaFoldDB" id="A0A150KKU5"/>
<keyword evidence="2" id="KW-1185">Reference proteome</keyword>
<accession>A0A150KKU5</accession>
<name>A0A150KKU5_9BACI</name>